<evidence type="ECO:0000256" key="1">
    <source>
        <dbReference type="SAM" id="MobiDB-lite"/>
    </source>
</evidence>
<name>A0A068Z499_9GAMM</name>
<evidence type="ECO:0000313" key="4">
    <source>
        <dbReference type="EMBL" id="QLH62005.1"/>
    </source>
</evidence>
<evidence type="ECO:0000259" key="3">
    <source>
        <dbReference type="Pfam" id="PF23771"/>
    </source>
</evidence>
<dbReference type="Proteomes" id="UP000042738">
    <property type="component" value="Chromosome"/>
</dbReference>
<accession>A0A068Z499</accession>
<feature type="domain" description="DUF2786" evidence="2">
    <location>
        <begin position="6"/>
        <end position="44"/>
    </location>
</feature>
<sequence length="233" mass="26000">MENNDKLLAKIKKLLNLARKNTNSHEASLALERAQKMMREHRVTETDVALTEISEASSEGAPSNANKTPRYMSMLIEIIRQAFGVQSYLAWRISKRTVVFYGPDERPQVAAYAFDVLTRQMMSARREFSAGQRRSVKRTTKTGRADAFCEAWVHGAYQVIDAFAVTPAEKGLMEAYYKKISRNFVTVAHRPAKKVRGDEDARGAGYVAGTNARLSHGVDGSSSAEQEPLQIGR</sequence>
<feature type="domain" description="DUF7168" evidence="3">
    <location>
        <begin position="51"/>
        <end position="190"/>
    </location>
</feature>
<dbReference type="InterPro" id="IPR024498">
    <property type="entry name" value="DUF2786"/>
</dbReference>
<dbReference type="AlphaFoldDB" id="A0A068Z499"/>
<evidence type="ECO:0000259" key="2">
    <source>
        <dbReference type="Pfam" id="PF10979"/>
    </source>
</evidence>
<proteinExistence type="predicted"/>
<protein>
    <submittedName>
        <fullName evidence="4">DUF2786 domain-containing protein</fullName>
    </submittedName>
</protein>
<dbReference type="Pfam" id="PF23771">
    <property type="entry name" value="DUF7168"/>
    <property type="match status" value="1"/>
</dbReference>
<dbReference type="RefSeq" id="WP_040264705.1">
    <property type="nucleotide sequence ID" value="NZ_CP050855.1"/>
</dbReference>
<dbReference type="GeneID" id="93735358"/>
<reference evidence="4 5" key="1">
    <citation type="journal article" date="2014" name="Genome Announc.">
        <title>Whole-Genome Sequence of Serratia symbiotica Strain CWBI-2.3T, a Free-Living Symbiont of the Black Bean Aphid Aphis fabae.</title>
        <authorList>
            <person name="Foray V."/>
            <person name="Grigorescu A.S."/>
            <person name="Sabri A."/>
            <person name="Haubruge E."/>
            <person name="Lognay G."/>
            <person name="Francis F."/>
            <person name="Fauconnier M.L."/>
            <person name="Hance T."/>
            <person name="Thonart P."/>
        </authorList>
    </citation>
    <scope>NUCLEOTIDE SEQUENCE [LARGE SCALE GENOMIC DNA]</scope>
    <source>
        <strain evidence="4">CWBI-2.3</strain>
    </source>
</reference>
<dbReference type="InterPro" id="IPR055592">
    <property type="entry name" value="DUF7168"/>
</dbReference>
<dbReference type="Pfam" id="PF10979">
    <property type="entry name" value="DUF2786"/>
    <property type="match status" value="1"/>
</dbReference>
<gene>
    <name evidence="4" type="ORF">SYMBAF_02310</name>
</gene>
<dbReference type="STRING" id="138074.SYMBAF_180100"/>
<feature type="region of interest" description="Disordered" evidence="1">
    <location>
        <begin position="212"/>
        <end position="233"/>
    </location>
</feature>
<evidence type="ECO:0000313" key="5">
    <source>
        <dbReference type="Proteomes" id="UP000042738"/>
    </source>
</evidence>
<dbReference type="InterPro" id="IPR016868">
    <property type="entry name" value="Phage_B3_Orf5"/>
</dbReference>
<dbReference type="EMBL" id="CP050855">
    <property type="protein sequence ID" value="QLH62005.1"/>
    <property type="molecule type" value="Genomic_DNA"/>
</dbReference>
<organism evidence="4 5">
    <name type="scientific">Serratia symbiotica</name>
    <dbReference type="NCBI Taxonomy" id="138074"/>
    <lineage>
        <taxon>Bacteria</taxon>
        <taxon>Pseudomonadati</taxon>
        <taxon>Pseudomonadota</taxon>
        <taxon>Gammaproteobacteria</taxon>
        <taxon>Enterobacterales</taxon>
        <taxon>Yersiniaceae</taxon>
        <taxon>Serratia</taxon>
    </lineage>
</organism>
<dbReference type="PIRSF" id="PIRSF028111">
    <property type="entry name" value="UCP028111"/>
    <property type="match status" value="1"/>
</dbReference>